<keyword evidence="4" id="KW-1185">Reference proteome</keyword>
<dbReference type="SMART" id="SM00829">
    <property type="entry name" value="PKS_ER"/>
    <property type="match status" value="1"/>
</dbReference>
<dbReference type="InterPro" id="IPR020843">
    <property type="entry name" value="ER"/>
</dbReference>
<dbReference type="CDD" id="cd05288">
    <property type="entry name" value="PGDH"/>
    <property type="match status" value="1"/>
</dbReference>
<dbReference type="Gene3D" id="3.40.50.720">
    <property type="entry name" value="NAD(P)-binding Rossmann-like Domain"/>
    <property type="match status" value="1"/>
</dbReference>
<evidence type="ECO:0000259" key="2">
    <source>
        <dbReference type="SMART" id="SM00829"/>
    </source>
</evidence>
<accession>A0ABX2ISA4</accession>
<dbReference type="SUPFAM" id="SSF50129">
    <property type="entry name" value="GroES-like"/>
    <property type="match status" value="1"/>
</dbReference>
<proteinExistence type="predicted"/>
<dbReference type="InterPro" id="IPR013149">
    <property type="entry name" value="ADH-like_C"/>
</dbReference>
<protein>
    <submittedName>
        <fullName evidence="3">NADP-dependent oxidoreductase</fullName>
    </submittedName>
</protein>
<organism evidence="3 4">
    <name type="scientific">Parasulfitobacter algicola</name>
    <dbReference type="NCBI Taxonomy" id="2614809"/>
    <lineage>
        <taxon>Bacteria</taxon>
        <taxon>Pseudomonadati</taxon>
        <taxon>Pseudomonadota</taxon>
        <taxon>Alphaproteobacteria</taxon>
        <taxon>Rhodobacterales</taxon>
        <taxon>Roseobacteraceae</taxon>
        <taxon>Parasulfitobacter</taxon>
    </lineage>
</organism>
<name>A0ABX2ISA4_9RHOB</name>
<evidence type="ECO:0000313" key="4">
    <source>
        <dbReference type="Proteomes" id="UP000777935"/>
    </source>
</evidence>
<dbReference type="PANTHER" id="PTHR43205">
    <property type="entry name" value="PROSTAGLANDIN REDUCTASE"/>
    <property type="match status" value="1"/>
</dbReference>
<dbReference type="Pfam" id="PF16884">
    <property type="entry name" value="ADH_N_2"/>
    <property type="match status" value="1"/>
</dbReference>
<dbReference type="SUPFAM" id="SSF51735">
    <property type="entry name" value="NAD(P)-binding Rossmann-fold domains"/>
    <property type="match status" value="1"/>
</dbReference>
<sequence>MTQTPNINRRIVLAQRPNGLPDKNTLRLETTDIPKVSSGQMLLRTVYLSLDPYMRGRMNDAKSYAEPVKIGDVMTGQVVAQVVSSDLDGFVPGDYVLSGSGWQDYAISDGTEVINLGQPPQNPSWSLGILGMPGYTAYAGLLKIGDPKPGDTVVVAAASGPVGATVGQIAKIKGCRVVGIAGGADKCAHVTDRLGFDACIDHTSDNFAEHLNAACPDGIDVYFENVGGKVLYAVLPLLNEFARMPVCGVVSWYNLAGLPDGPDYGPAIMGTILRMKVKVQGFIIFDSFPQSTYKDFVRDMTGWLADGNVQYKEQIIQGLEAAPAALNDLLVGKNFGKMVVKVG</sequence>
<dbReference type="RefSeq" id="WP_174138942.1">
    <property type="nucleotide sequence ID" value="NZ_JABUFE010000008.1"/>
</dbReference>
<reference evidence="3 4" key="1">
    <citation type="submission" date="2020-06" db="EMBL/GenBank/DDBJ databases">
        <title>Sulfitobacter algicola sp. nov., isolated from green algae.</title>
        <authorList>
            <person name="Wang C."/>
        </authorList>
    </citation>
    <scope>NUCLEOTIDE SEQUENCE [LARGE SCALE GENOMIC DNA]</scope>
    <source>
        <strain evidence="3 4">1151</strain>
    </source>
</reference>
<dbReference type="Gene3D" id="3.90.180.10">
    <property type="entry name" value="Medium-chain alcohol dehydrogenases, catalytic domain"/>
    <property type="match status" value="1"/>
</dbReference>
<dbReference type="Pfam" id="PF00107">
    <property type="entry name" value="ADH_zinc_N"/>
    <property type="match status" value="1"/>
</dbReference>
<dbReference type="PANTHER" id="PTHR43205:SF7">
    <property type="entry name" value="PROSTAGLANDIN REDUCTASE 1"/>
    <property type="match status" value="1"/>
</dbReference>
<comment type="caution">
    <text evidence="3">The sequence shown here is derived from an EMBL/GenBank/DDBJ whole genome shotgun (WGS) entry which is preliminary data.</text>
</comment>
<evidence type="ECO:0000313" key="3">
    <source>
        <dbReference type="EMBL" id="NSX55787.1"/>
    </source>
</evidence>
<keyword evidence="1" id="KW-0560">Oxidoreductase</keyword>
<feature type="domain" description="Enoyl reductase (ER)" evidence="2">
    <location>
        <begin position="19"/>
        <end position="340"/>
    </location>
</feature>
<dbReference type="EMBL" id="JABUFE010000008">
    <property type="protein sequence ID" value="NSX55787.1"/>
    <property type="molecule type" value="Genomic_DNA"/>
</dbReference>
<dbReference type="InterPro" id="IPR036291">
    <property type="entry name" value="NAD(P)-bd_dom_sf"/>
</dbReference>
<dbReference type="InterPro" id="IPR011032">
    <property type="entry name" value="GroES-like_sf"/>
</dbReference>
<dbReference type="InterPro" id="IPR041694">
    <property type="entry name" value="ADH_N_2"/>
</dbReference>
<evidence type="ECO:0000256" key="1">
    <source>
        <dbReference type="ARBA" id="ARBA00023002"/>
    </source>
</evidence>
<gene>
    <name evidence="3" type="ORF">HRQ87_13350</name>
</gene>
<dbReference type="InterPro" id="IPR045010">
    <property type="entry name" value="MDR_fam"/>
</dbReference>
<dbReference type="Proteomes" id="UP000777935">
    <property type="component" value="Unassembled WGS sequence"/>
</dbReference>